<dbReference type="PANTHER" id="PTHR32322">
    <property type="entry name" value="INNER MEMBRANE TRANSPORTER"/>
    <property type="match status" value="1"/>
</dbReference>
<feature type="domain" description="EamA" evidence="6">
    <location>
        <begin position="3"/>
        <end position="40"/>
    </location>
</feature>
<dbReference type="AlphaFoldDB" id="A0A645FML7"/>
<dbReference type="InterPro" id="IPR000620">
    <property type="entry name" value="EamA_dom"/>
</dbReference>
<evidence type="ECO:0000256" key="4">
    <source>
        <dbReference type="ARBA" id="ARBA00023136"/>
    </source>
</evidence>
<proteinExistence type="predicted"/>
<comment type="caution">
    <text evidence="7">The sequence shown here is derived from an EMBL/GenBank/DDBJ whole genome shotgun (WGS) entry which is preliminary data.</text>
</comment>
<keyword evidence="4 5" id="KW-0472">Membrane</keyword>
<reference evidence="7" key="1">
    <citation type="submission" date="2019-08" db="EMBL/GenBank/DDBJ databases">
        <authorList>
            <person name="Kucharzyk K."/>
            <person name="Murdoch R.W."/>
            <person name="Higgins S."/>
            <person name="Loffler F."/>
        </authorList>
    </citation>
    <scope>NUCLEOTIDE SEQUENCE</scope>
</reference>
<feature type="transmembrane region" description="Helical" evidence="5">
    <location>
        <begin position="116"/>
        <end position="136"/>
    </location>
</feature>
<gene>
    <name evidence="7" type="ORF">SDC9_162235</name>
</gene>
<dbReference type="EMBL" id="VSSQ01061595">
    <property type="protein sequence ID" value="MPN14906.1"/>
    <property type="molecule type" value="Genomic_DNA"/>
</dbReference>
<dbReference type="Gene3D" id="1.10.3730.20">
    <property type="match status" value="1"/>
</dbReference>
<dbReference type="PANTHER" id="PTHR32322:SF2">
    <property type="entry name" value="EAMA DOMAIN-CONTAINING PROTEIN"/>
    <property type="match status" value="1"/>
</dbReference>
<keyword evidence="3 5" id="KW-1133">Transmembrane helix</keyword>
<evidence type="ECO:0000259" key="6">
    <source>
        <dbReference type="Pfam" id="PF00892"/>
    </source>
</evidence>
<dbReference type="GO" id="GO:0016020">
    <property type="term" value="C:membrane"/>
    <property type="evidence" value="ECO:0007669"/>
    <property type="project" value="UniProtKB-SubCell"/>
</dbReference>
<evidence type="ECO:0000256" key="2">
    <source>
        <dbReference type="ARBA" id="ARBA00022692"/>
    </source>
</evidence>
<evidence type="ECO:0000256" key="3">
    <source>
        <dbReference type="ARBA" id="ARBA00022989"/>
    </source>
</evidence>
<feature type="domain" description="EamA" evidence="6">
    <location>
        <begin position="55"/>
        <end position="190"/>
    </location>
</feature>
<organism evidence="7">
    <name type="scientific">bioreactor metagenome</name>
    <dbReference type="NCBI Taxonomy" id="1076179"/>
    <lineage>
        <taxon>unclassified sequences</taxon>
        <taxon>metagenomes</taxon>
        <taxon>ecological metagenomes</taxon>
    </lineage>
</organism>
<evidence type="ECO:0000256" key="1">
    <source>
        <dbReference type="ARBA" id="ARBA00004141"/>
    </source>
</evidence>
<dbReference type="InterPro" id="IPR050638">
    <property type="entry name" value="AA-Vitamin_Transporters"/>
</dbReference>
<dbReference type="SUPFAM" id="SSF103481">
    <property type="entry name" value="Multidrug resistance efflux transporter EmrE"/>
    <property type="match status" value="2"/>
</dbReference>
<evidence type="ECO:0000256" key="5">
    <source>
        <dbReference type="SAM" id="Phobius"/>
    </source>
</evidence>
<name>A0A645FML7_9ZZZZ</name>
<feature type="transmembrane region" description="Helical" evidence="5">
    <location>
        <begin position="148"/>
        <end position="167"/>
    </location>
</feature>
<dbReference type="InterPro" id="IPR037185">
    <property type="entry name" value="EmrE-like"/>
</dbReference>
<protein>
    <recommendedName>
        <fullName evidence="6">EamA domain-containing protein</fullName>
    </recommendedName>
</protein>
<sequence length="200" mass="21435">MAALSPAATALLAVAFLQEKMHTRQWLGILISFLGVVFLIAHGSLEVIQNLSFNRGDLLFLASQISWAVYSILGRGVMEDLSPIATTAWAGVTGTLFMLAAALYQGTGLTVQLSQFAWLSMGYMIVGSGILAFTWWNAGLSSVGPNRTAIFSNVIPLAGMLLSVAFLQEHIGWREVTGALWIISGVFLTTRKPSLASQTA</sequence>
<comment type="subcellular location">
    <subcellularLocation>
        <location evidence="1">Membrane</location>
        <topology evidence="1">Multi-pass membrane protein</topology>
    </subcellularLocation>
</comment>
<feature type="transmembrane region" description="Helical" evidence="5">
    <location>
        <begin position="27"/>
        <end position="45"/>
    </location>
</feature>
<accession>A0A645FML7</accession>
<keyword evidence="2 5" id="KW-0812">Transmembrane</keyword>
<feature type="transmembrane region" description="Helical" evidence="5">
    <location>
        <begin position="84"/>
        <end position="104"/>
    </location>
</feature>
<evidence type="ECO:0000313" key="7">
    <source>
        <dbReference type="EMBL" id="MPN14906.1"/>
    </source>
</evidence>
<dbReference type="Pfam" id="PF00892">
    <property type="entry name" value="EamA"/>
    <property type="match status" value="2"/>
</dbReference>